<protein>
    <submittedName>
        <fullName evidence="1">Uncharacterized protein</fullName>
    </submittedName>
</protein>
<gene>
    <name evidence="1" type="ORF">GCM10010954_23970</name>
</gene>
<sequence>MEIHLHDNYNLGENEIALNKDIKDEISDFFIKYIQNLTQTEKNFDLSLLKHIYVPNDYTTELYEFQRAQGLREGHTKNEKAEGQAMVLTYDVENDKKLAIFIRAEMFFGVFTSLTSVSNEFPDETAMCLNVFYHELVHVSDDFVLDKVIDFKSIQNNGILNSTLTIESLKVWQEYYAYRKAAQRYPYGDIQSSHLKEISDWIIDETESLKEQFQVDNDMEKFMEYFTYKTRYFLRVLVSVVGNIQGLNISQERKGEMLDLIKEKAINSKFASLIDELDRIMNELFNSYPQKWRGNHVLNDLIKFISDFWNKLDVYPSEISDSEVYVGID</sequence>
<evidence type="ECO:0000313" key="2">
    <source>
        <dbReference type="Proteomes" id="UP000660110"/>
    </source>
</evidence>
<dbReference type="RefSeq" id="WP_188377760.1">
    <property type="nucleotide sequence ID" value="NZ_BMEL01000003.1"/>
</dbReference>
<keyword evidence="2" id="KW-1185">Reference proteome</keyword>
<organism evidence="1 2">
    <name type="scientific">Halobacillus andaensis</name>
    <dbReference type="NCBI Taxonomy" id="1176239"/>
    <lineage>
        <taxon>Bacteria</taxon>
        <taxon>Bacillati</taxon>
        <taxon>Bacillota</taxon>
        <taxon>Bacilli</taxon>
        <taxon>Bacillales</taxon>
        <taxon>Bacillaceae</taxon>
        <taxon>Halobacillus</taxon>
    </lineage>
</organism>
<comment type="caution">
    <text evidence="1">The sequence shown here is derived from an EMBL/GenBank/DDBJ whole genome shotgun (WGS) entry which is preliminary data.</text>
</comment>
<proteinExistence type="predicted"/>
<dbReference type="EMBL" id="BMEL01000003">
    <property type="protein sequence ID" value="GGF24295.1"/>
    <property type="molecule type" value="Genomic_DNA"/>
</dbReference>
<accession>A0A917EYV2</accession>
<dbReference type="Proteomes" id="UP000660110">
    <property type="component" value="Unassembled WGS sequence"/>
</dbReference>
<reference evidence="1" key="1">
    <citation type="journal article" date="2014" name="Int. J. Syst. Evol. Microbiol.">
        <title>Complete genome sequence of Corynebacterium casei LMG S-19264T (=DSM 44701T), isolated from a smear-ripened cheese.</title>
        <authorList>
            <consortium name="US DOE Joint Genome Institute (JGI-PGF)"/>
            <person name="Walter F."/>
            <person name="Albersmeier A."/>
            <person name="Kalinowski J."/>
            <person name="Ruckert C."/>
        </authorList>
    </citation>
    <scope>NUCLEOTIDE SEQUENCE</scope>
    <source>
        <strain evidence="1">CGMCC 1.12153</strain>
    </source>
</reference>
<evidence type="ECO:0000313" key="1">
    <source>
        <dbReference type="EMBL" id="GGF24295.1"/>
    </source>
</evidence>
<name>A0A917EYV2_HALAA</name>
<reference evidence="1" key="2">
    <citation type="submission" date="2020-09" db="EMBL/GenBank/DDBJ databases">
        <authorList>
            <person name="Sun Q."/>
            <person name="Zhou Y."/>
        </authorList>
    </citation>
    <scope>NUCLEOTIDE SEQUENCE</scope>
    <source>
        <strain evidence="1">CGMCC 1.12153</strain>
    </source>
</reference>
<dbReference type="AlphaFoldDB" id="A0A917EYV2"/>